<dbReference type="AlphaFoldDB" id="A0AAE3SGH2"/>
<dbReference type="InterPro" id="IPR004358">
    <property type="entry name" value="Sig_transdc_His_kin-like_C"/>
</dbReference>
<dbReference type="InterPro" id="IPR005467">
    <property type="entry name" value="His_kinase_dom"/>
</dbReference>
<dbReference type="InterPro" id="IPR003661">
    <property type="entry name" value="HisK_dim/P_dom"/>
</dbReference>
<dbReference type="PRINTS" id="PR00344">
    <property type="entry name" value="BCTRLSENSOR"/>
</dbReference>
<feature type="repeat" description="TPR" evidence="4">
    <location>
        <begin position="151"/>
        <end position="184"/>
    </location>
</feature>
<dbReference type="SMART" id="SM00028">
    <property type="entry name" value="TPR"/>
    <property type="match status" value="8"/>
</dbReference>
<keyword evidence="7" id="KW-0808">Transferase</keyword>
<dbReference type="InterPro" id="IPR019734">
    <property type="entry name" value="TPR_rpt"/>
</dbReference>
<dbReference type="EMBL" id="JAPDPJ010000044">
    <property type="protein sequence ID" value="MCW3788087.1"/>
    <property type="molecule type" value="Genomic_DNA"/>
</dbReference>
<evidence type="ECO:0000256" key="3">
    <source>
        <dbReference type="ARBA" id="ARBA00022553"/>
    </source>
</evidence>
<dbReference type="Proteomes" id="UP001209229">
    <property type="component" value="Unassembled WGS sequence"/>
</dbReference>
<dbReference type="RefSeq" id="WP_301191647.1">
    <property type="nucleotide sequence ID" value="NZ_JAPDPJ010000044.1"/>
</dbReference>
<comment type="caution">
    <text evidence="7">The sequence shown here is derived from an EMBL/GenBank/DDBJ whole genome shotgun (WGS) entry which is preliminary data.</text>
</comment>
<evidence type="ECO:0000256" key="2">
    <source>
        <dbReference type="ARBA" id="ARBA00012438"/>
    </source>
</evidence>
<sequence>MLRFSQKLNSILVFIFTLCSIGTYAKGTSDRSRVFLHKIEQSIYSNTDSTLHYFELYSKLNPVFKEDSLYAAYLNYKGIYYSIVGDNYKALNCYKQAKYIFELRGVDDAALNLELNIGELLYNWGQYDYALKKFKQVLLHSQVKERHSLKIKALNYIGKYYHSMGDFDTSFHYYEESFQLAQKYKDTLAIISVQNKIGKHYETIGKYAEAMEYYLMSEKLVYRTGNCIEMGTTYNSLGNMYQEISEYERALYFHNKALECRKKIHYREGEAKSLNNIGEVLIALNKLQDAYDNFSNSLIICSDLGYKKGIVKCLHNEGIVLLRQGKNNYAISKLKEALKLATEIGYDKGIISAYYRLAEGYQITHQLPKALQAASKGLELAVNENILTKERDFNLIISRILSEQGDYKMALDYYKQYTIVGDEIINIKSANKIAELKTQFNESLKIRENEVLKRENEIKALMINRKNQFIIFVTVVLILLIALIIIVYGRFLHNKRANVVLQNLHHSVVNKNMELDTLNKQLNITKDQQLKLFSIISHELRNPLYWFRSLTHMLSAKIDSLDKQMISKSLNSINESATNTFHLMDNLLNWSKSQLGNIQYVPENINITSLIDENVKLIAHYAEIKGITLHVKADKELVVKADKAMVKTVIRNLLSNAIKFTPQNGKVDIEVIKKGEKVKVEVSDSGVGMGHDEVHRILNSKSSECLPSTDKETGNGLGLILTKEFIEKNGGELFILSSPGKGSIFGFELNLAH</sequence>
<dbReference type="Pfam" id="PF02518">
    <property type="entry name" value="HATPase_c"/>
    <property type="match status" value="1"/>
</dbReference>
<reference evidence="7" key="1">
    <citation type="submission" date="2022-10" db="EMBL/GenBank/DDBJ databases">
        <authorList>
            <person name="Yu W.X."/>
        </authorList>
    </citation>
    <scope>NUCLEOTIDE SEQUENCE</scope>
    <source>
        <strain evidence="7">AAT</strain>
    </source>
</reference>
<dbReference type="SUPFAM" id="SSF47384">
    <property type="entry name" value="Homodimeric domain of signal transducing histidine kinase"/>
    <property type="match status" value="1"/>
</dbReference>
<dbReference type="PANTHER" id="PTHR43547:SF2">
    <property type="entry name" value="HYBRID SIGNAL TRANSDUCTION HISTIDINE KINASE C"/>
    <property type="match status" value="1"/>
</dbReference>
<dbReference type="Gene3D" id="3.30.565.10">
    <property type="entry name" value="Histidine kinase-like ATPase, C-terminal domain"/>
    <property type="match status" value="1"/>
</dbReference>
<dbReference type="InterPro" id="IPR011990">
    <property type="entry name" value="TPR-like_helical_dom_sf"/>
</dbReference>
<dbReference type="CDD" id="cd00075">
    <property type="entry name" value="HATPase"/>
    <property type="match status" value="1"/>
</dbReference>
<dbReference type="EC" id="2.7.13.3" evidence="2"/>
<dbReference type="PROSITE" id="PS50005">
    <property type="entry name" value="TPR"/>
    <property type="match status" value="2"/>
</dbReference>
<keyword evidence="8" id="KW-1185">Reference proteome</keyword>
<comment type="catalytic activity">
    <reaction evidence="1">
        <text>ATP + protein L-histidine = ADP + protein N-phospho-L-histidine.</text>
        <dbReference type="EC" id="2.7.13.3"/>
    </reaction>
</comment>
<dbReference type="SUPFAM" id="SSF55874">
    <property type="entry name" value="ATPase domain of HSP90 chaperone/DNA topoisomerase II/histidine kinase"/>
    <property type="match status" value="1"/>
</dbReference>
<keyword evidence="5" id="KW-0472">Membrane</keyword>
<evidence type="ECO:0000256" key="4">
    <source>
        <dbReference type="PROSITE-ProRule" id="PRU00339"/>
    </source>
</evidence>
<dbReference type="Pfam" id="PF00512">
    <property type="entry name" value="HisKA"/>
    <property type="match status" value="1"/>
</dbReference>
<dbReference type="SMART" id="SM00387">
    <property type="entry name" value="HATPase_c"/>
    <property type="match status" value="1"/>
</dbReference>
<protein>
    <recommendedName>
        <fullName evidence="2">histidine kinase</fullName>
        <ecNumber evidence="2">2.7.13.3</ecNumber>
    </recommendedName>
</protein>
<dbReference type="InterPro" id="IPR036890">
    <property type="entry name" value="HATPase_C_sf"/>
</dbReference>
<dbReference type="GO" id="GO:0000155">
    <property type="term" value="F:phosphorelay sensor kinase activity"/>
    <property type="evidence" value="ECO:0007669"/>
    <property type="project" value="InterPro"/>
</dbReference>
<gene>
    <name evidence="7" type="ORF">OM075_16540</name>
</gene>
<keyword evidence="5" id="KW-1133">Transmembrane helix</keyword>
<feature type="repeat" description="TPR" evidence="4">
    <location>
        <begin position="231"/>
        <end position="264"/>
    </location>
</feature>
<dbReference type="PANTHER" id="PTHR43547">
    <property type="entry name" value="TWO-COMPONENT HISTIDINE KINASE"/>
    <property type="match status" value="1"/>
</dbReference>
<dbReference type="InterPro" id="IPR003594">
    <property type="entry name" value="HATPase_dom"/>
</dbReference>
<dbReference type="PROSITE" id="PS50109">
    <property type="entry name" value="HIS_KIN"/>
    <property type="match status" value="1"/>
</dbReference>
<dbReference type="Gene3D" id="1.25.40.10">
    <property type="entry name" value="Tetratricopeptide repeat domain"/>
    <property type="match status" value="2"/>
</dbReference>
<evidence type="ECO:0000313" key="7">
    <source>
        <dbReference type="EMBL" id="MCW3788087.1"/>
    </source>
</evidence>
<feature type="transmembrane region" description="Helical" evidence="5">
    <location>
        <begin position="469"/>
        <end position="488"/>
    </location>
</feature>
<evidence type="ECO:0000259" key="6">
    <source>
        <dbReference type="PROSITE" id="PS50109"/>
    </source>
</evidence>
<keyword evidence="4" id="KW-0802">TPR repeat</keyword>
<keyword evidence="3" id="KW-0597">Phosphoprotein</keyword>
<name>A0AAE3SGH2_9BACT</name>
<dbReference type="SUPFAM" id="SSF48452">
    <property type="entry name" value="TPR-like"/>
    <property type="match status" value="4"/>
</dbReference>
<dbReference type="Pfam" id="PF13424">
    <property type="entry name" value="TPR_12"/>
    <property type="match status" value="2"/>
</dbReference>
<keyword evidence="5" id="KW-0812">Transmembrane</keyword>
<feature type="domain" description="Histidine kinase" evidence="6">
    <location>
        <begin position="535"/>
        <end position="753"/>
    </location>
</feature>
<dbReference type="CDD" id="cd00082">
    <property type="entry name" value="HisKA"/>
    <property type="match status" value="1"/>
</dbReference>
<dbReference type="Gene3D" id="1.10.287.130">
    <property type="match status" value="1"/>
</dbReference>
<dbReference type="SMART" id="SM00388">
    <property type="entry name" value="HisKA"/>
    <property type="match status" value="1"/>
</dbReference>
<accession>A0AAE3SGH2</accession>
<keyword evidence="7" id="KW-0418">Kinase</keyword>
<evidence type="ECO:0000256" key="5">
    <source>
        <dbReference type="SAM" id="Phobius"/>
    </source>
</evidence>
<proteinExistence type="predicted"/>
<evidence type="ECO:0000313" key="8">
    <source>
        <dbReference type="Proteomes" id="UP001209229"/>
    </source>
</evidence>
<evidence type="ECO:0000256" key="1">
    <source>
        <dbReference type="ARBA" id="ARBA00000085"/>
    </source>
</evidence>
<dbReference type="InterPro" id="IPR036097">
    <property type="entry name" value="HisK_dim/P_sf"/>
</dbReference>
<organism evidence="7 8">
    <name type="scientific">Plebeiibacterium sediminum</name>
    <dbReference type="NCBI Taxonomy" id="2992112"/>
    <lineage>
        <taxon>Bacteria</taxon>
        <taxon>Pseudomonadati</taxon>
        <taxon>Bacteroidota</taxon>
        <taxon>Bacteroidia</taxon>
        <taxon>Marinilabiliales</taxon>
        <taxon>Marinilabiliaceae</taxon>
        <taxon>Plebeiibacterium</taxon>
    </lineage>
</organism>